<protein>
    <submittedName>
        <fullName evidence="1">Uncharacterized protein</fullName>
    </submittedName>
</protein>
<proteinExistence type="predicted"/>
<dbReference type="GeneTree" id="ENSGT00940000154682"/>
<evidence type="ECO:0000313" key="2">
    <source>
        <dbReference type="Proteomes" id="UP000694392"/>
    </source>
</evidence>
<dbReference type="InterPro" id="IPR013783">
    <property type="entry name" value="Ig-like_fold"/>
</dbReference>
<reference evidence="1" key="2">
    <citation type="submission" date="2025-09" db="UniProtKB">
        <authorList>
            <consortium name="Ensembl"/>
        </authorList>
    </citation>
    <scope>IDENTIFICATION</scope>
</reference>
<dbReference type="NCBIfam" id="NF041940">
    <property type="entry name" value="choice_anch_X"/>
    <property type="match status" value="1"/>
</dbReference>
<dbReference type="Gene3D" id="2.60.40.10">
    <property type="entry name" value="Immunoglobulins"/>
    <property type="match status" value="1"/>
</dbReference>
<dbReference type="AlphaFoldDB" id="A0A8D0GNN3"/>
<evidence type="ECO:0000313" key="1">
    <source>
        <dbReference type="Ensembl" id="ENSSPUP00000008915.1"/>
    </source>
</evidence>
<dbReference type="Ensembl" id="ENSSPUT00000009511.1">
    <property type="protein sequence ID" value="ENSSPUP00000008915.1"/>
    <property type="gene ID" value="ENSSPUG00000006826.1"/>
</dbReference>
<keyword evidence="2" id="KW-1185">Reference proteome</keyword>
<reference evidence="1" key="1">
    <citation type="submission" date="2025-08" db="UniProtKB">
        <authorList>
            <consortium name="Ensembl"/>
        </authorList>
    </citation>
    <scope>IDENTIFICATION</scope>
</reference>
<dbReference type="Proteomes" id="UP000694392">
    <property type="component" value="Unplaced"/>
</dbReference>
<sequence length="331" mass="35719">MCSPFDLQVGDWSYRIQNTHTSPQSISITVTSRAAKPNVPPLTVNAHMNVDTNSYPSPMVIYAEVSQGFLPVLGANVIATVEPQSGQATDVTLLDNGADPDITKNDGIYSRYFISFNGNGRYNLKVRVEGRNTTSRLGRRQSRALYVPGYVENGEIKMNAPRPEVTDADIQANLGSFSRIASGGSFVVAGAPPAGSVIPDTFPPSRITDLQAQLENDTIYLSWTAPGGNYDVGTAAGYKIKMSENPLELRNTFDAAISVNPSGLTPSVAGDEESFEFQPEDFTIENGTTVYFAIRAFDEVNNEAQVSNIARAVKFVPPKDSDPVAPELSLL</sequence>
<name>A0A8D0GNN3_SPHPU</name>
<dbReference type="FunFam" id="2.60.40.10:FF:001134">
    <property type="entry name" value="Calcium-activated chloride channel regulator 1"/>
    <property type="match status" value="1"/>
</dbReference>
<accession>A0A8D0GNN3</accession>
<dbReference type="OMA" id="NFGFKPG"/>
<organism evidence="1 2">
    <name type="scientific">Sphenodon punctatus</name>
    <name type="common">Tuatara</name>
    <name type="synonym">Hatteria punctata</name>
    <dbReference type="NCBI Taxonomy" id="8508"/>
    <lineage>
        <taxon>Eukaryota</taxon>
        <taxon>Metazoa</taxon>
        <taxon>Chordata</taxon>
        <taxon>Craniata</taxon>
        <taxon>Vertebrata</taxon>
        <taxon>Euteleostomi</taxon>
        <taxon>Lepidosauria</taxon>
        <taxon>Sphenodontia</taxon>
        <taxon>Sphenodontidae</taxon>
        <taxon>Sphenodon</taxon>
    </lineage>
</organism>